<accession>A0ABM5X040</accession>
<protein>
    <submittedName>
        <fullName evidence="4">Acetyltransferase</fullName>
    </submittedName>
</protein>
<keyword evidence="2" id="KW-0012">Acyltransferase</keyword>
<dbReference type="Proteomes" id="UP000065533">
    <property type="component" value="Chromosome"/>
</dbReference>
<proteinExistence type="predicted"/>
<reference evidence="4" key="1">
    <citation type="submission" date="2016-01" db="EMBL/GenBank/DDBJ databases">
        <title>Complete genome of Planococcus kocurri type strain.</title>
        <authorList>
            <person name="See-Too W.S."/>
        </authorList>
    </citation>
    <scope>NUCLEOTIDE SEQUENCE [LARGE SCALE GENOMIC DNA]</scope>
    <source>
        <strain evidence="4">ATCC 43650</strain>
    </source>
</reference>
<name>A0ABM5X040_9BACL</name>
<gene>
    <name evidence="4" type="ORF">AUO94_15630</name>
</gene>
<dbReference type="EMBL" id="CP013661">
    <property type="protein sequence ID" value="ALS79960.1"/>
    <property type="molecule type" value="Genomic_DNA"/>
</dbReference>
<dbReference type="InterPro" id="IPR050832">
    <property type="entry name" value="Bact_Acetyltransf"/>
</dbReference>
<evidence type="ECO:0000259" key="3">
    <source>
        <dbReference type="PROSITE" id="PS51186"/>
    </source>
</evidence>
<dbReference type="PANTHER" id="PTHR43877">
    <property type="entry name" value="AMINOALKYLPHOSPHONATE N-ACETYLTRANSFERASE-RELATED-RELATED"/>
    <property type="match status" value="1"/>
</dbReference>
<keyword evidence="5" id="KW-1185">Reference proteome</keyword>
<sequence>MKIIQQEVAKDRDFIRKKIIEHNVANLPGEANSPFEQMSFIVRNEEEVIIGGLTTTGFWRSLHIDFLWVDPAFRGTGIGEKLMARAEIYARSKEYRMMIVDTFSFQAPEFYKKQGFSEIGVVNNHPVGHNHYYLEKWLLDSSRQ</sequence>
<dbReference type="SUPFAM" id="SSF55729">
    <property type="entry name" value="Acyl-CoA N-acyltransferases (Nat)"/>
    <property type="match status" value="1"/>
</dbReference>
<evidence type="ECO:0000256" key="1">
    <source>
        <dbReference type="ARBA" id="ARBA00022679"/>
    </source>
</evidence>
<dbReference type="Gene3D" id="3.40.630.30">
    <property type="match status" value="1"/>
</dbReference>
<evidence type="ECO:0000313" key="4">
    <source>
        <dbReference type="EMBL" id="ALS79960.1"/>
    </source>
</evidence>
<keyword evidence="1" id="KW-0808">Transferase</keyword>
<feature type="domain" description="N-acetyltransferase" evidence="3">
    <location>
        <begin position="1"/>
        <end position="139"/>
    </location>
</feature>
<dbReference type="Pfam" id="PF00583">
    <property type="entry name" value="Acetyltransf_1"/>
    <property type="match status" value="1"/>
</dbReference>
<dbReference type="PANTHER" id="PTHR43877:SF2">
    <property type="entry name" value="AMINOALKYLPHOSPHONATE N-ACETYLTRANSFERASE-RELATED"/>
    <property type="match status" value="1"/>
</dbReference>
<dbReference type="PROSITE" id="PS51186">
    <property type="entry name" value="GNAT"/>
    <property type="match status" value="1"/>
</dbReference>
<evidence type="ECO:0000256" key="2">
    <source>
        <dbReference type="ARBA" id="ARBA00023315"/>
    </source>
</evidence>
<dbReference type="InterPro" id="IPR000182">
    <property type="entry name" value="GNAT_dom"/>
</dbReference>
<dbReference type="CDD" id="cd04301">
    <property type="entry name" value="NAT_SF"/>
    <property type="match status" value="1"/>
</dbReference>
<evidence type="ECO:0000313" key="5">
    <source>
        <dbReference type="Proteomes" id="UP000065533"/>
    </source>
</evidence>
<dbReference type="RefSeq" id="WP_058386601.1">
    <property type="nucleotide sequence ID" value="NZ_CP013661.2"/>
</dbReference>
<organism evidence="4 5">
    <name type="scientific">Planococcus kocurii</name>
    <dbReference type="NCBI Taxonomy" id="1374"/>
    <lineage>
        <taxon>Bacteria</taxon>
        <taxon>Bacillati</taxon>
        <taxon>Bacillota</taxon>
        <taxon>Bacilli</taxon>
        <taxon>Bacillales</taxon>
        <taxon>Caryophanaceae</taxon>
        <taxon>Planococcus</taxon>
    </lineage>
</organism>
<dbReference type="InterPro" id="IPR016181">
    <property type="entry name" value="Acyl_CoA_acyltransferase"/>
</dbReference>